<dbReference type="Gene3D" id="2.60.40.10">
    <property type="entry name" value="Immunoglobulins"/>
    <property type="match status" value="1"/>
</dbReference>
<protein>
    <submittedName>
        <fullName evidence="4">LuxR C-terminal-related transcriptional regulator</fullName>
    </submittedName>
</protein>
<gene>
    <name evidence="4" type="ORF">QMA06_00245</name>
</gene>
<accession>A0ABT7ZQ33</accession>
<feature type="domain" description="HTH luxR-type" evidence="3">
    <location>
        <begin position="834"/>
        <end position="899"/>
    </location>
</feature>
<feature type="coiled-coil region" evidence="1">
    <location>
        <begin position="737"/>
        <end position="792"/>
    </location>
</feature>
<dbReference type="PROSITE" id="PS50043">
    <property type="entry name" value="HTH_LUXR_2"/>
    <property type="match status" value="1"/>
</dbReference>
<keyword evidence="2" id="KW-0472">Membrane</keyword>
<dbReference type="Gene3D" id="2.130.10.10">
    <property type="entry name" value="YVTN repeat-like/Quinoprotein amine dehydrogenase"/>
    <property type="match status" value="1"/>
</dbReference>
<evidence type="ECO:0000313" key="5">
    <source>
        <dbReference type="Proteomes" id="UP001231197"/>
    </source>
</evidence>
<keyword evidence="2" id="KW-0812">Transmembrane</keyword>
<name>A0ABT7ZQ33_9FLAO</name>
<dbReference type="Proteomes" id="UP001231197">
    <property type="component" value="Unassembled WGS sequence"/>
</dbReference>
<evidence type="ECO:0000256" key="1">
    <source>
        <dbReference type="SAM" id="Coils"/>
    </source>
</evidence>
<comment type="caution">
    <text evidence="4">The sequence shown here is derived from an EMBL/GenBank/DDBJ whole genome shotgun (WGS) entry which is preliminary data.</text>
</comment>
<keyword evidence="2" id="KW-1133">Transmembrane helix</keyword>
<proteinExistence type="predicted"/>
<keyword evidence="1" id="KW-0175">Coiled coil</keyword>
<dbReference type="SUPFAM" id="SSF46894">
    <property type="entry name" value="C-terminal effector domain of the bipartite response regulators"/>
    <property type="match status" value="1"/>
</dbReference>
<keyword evidence="5" id="KW-1185">Reference proteome</keyword>
<evidence type="ECO:0000259" key="3">
    <source>
        <dbReference type="PROSITE" id="PS50043"/>
    </source>
</evidence>
<evidence type="ECO:0000313" key="4">
    <source>
        <dbReference type="EMBL" id="MDN3491130.1"/>
    </source>
</evidence>
<feature type="transmembrane region" description="Helical" evidence="2">
    <location>
        <begin position="692"/>
        <end position="711"/>
    </location>
</feature>
<dbReference type="Gene3D" id="1.10.10.10">
    <property type="entry name" value="Winged helix-like DNA-binding domain superfamily/Winged helix DNA-binding domain"/>
    <property type="match status" value="1"/>
</dbReference>
<dbReference type="InterPro" id="IPR000792">
    <property type="entry name" value="Tscrpt_reg_LuxR_C"/>
</dbReference>
<dbReference type="CDD" id="cd06170">
    <property type="entry name" value="LuxR_C_like"/>
    <property type="match status" value="1"/>
</dbReference>
<dbReference type="EMBL" id="JASDDK010000001">
    <property type="protein sequence ID" value="MDN3491130.1"/>
    <property type="molecule type" value="Genomic_DNA"/>
</dbReference>
<dbReference type="SMART" id="SM00421">
    <property type="entry name" value="HTH_LUXR"/>
    <property type="match status" value="1"/>
</dbReference>
<dbReference type="InterPro" id="IPR016032">
    <property type="entry name" value="Sig_transdc_resp-reg_C-effctor"/>
</dbReference>
<dbReference type="SUPFAM" id="SSF63829">
    <property type="entry name" value="Calcium-dependent phosphotriesterase"/>
    <property type="match status" value="1"/>
</dbReference>
<evidence type="ECO:0000256" key="2">
    <source>
        <dbReference type="SAM" id="Phobius"/>
    </source>
</evidence>
<organism evidence="4 5">
    <name type="scientific">Winogradskyella bathintestinalis</name>
    <dbReference type="NCBI Taxonomy" id="3035208"/>
    <lineage>
        <taxon>Bacteria</taxon>
        <taxon>Pseudomonadati</taxon>
        <taxon>Bacteroidota</taxon>
        <taxon>Flavobacteriia</taxon>
        <taxon>Flavobacteriales</taxon>
        <taxon>Flavobacteriaceae</taxon>
        <taxon>Winogradskyella</taxon>
    </lineage>
</organism>
<reference evidence="4 5" key="1">
    <citation type="journal article" date="2023" name="Int. J. Syst. Evol. Microbiol.">
        <title>Winogradskyella bathintestinalis sp. nov., isolated from the intestine of the deep-sea loosejaw dragonfish, Malacosteus niger.</title>
        <authorList>
            <person name="Uniacke-Lowe S."/>
            <person name="Johnson C.N."/>
            <person name="Stanton C."/>
            <person name="Hill C."/>
            <person name="Ross P."/>
        </authorList>
    </citation>
    <scope>NUCLEOTIDE SEQUENCE [LARGE SCALE GENOMIC DNA]</scope>
    <source>
        <strain evidence="4 5">APC 3343</strain>
    </source>
</reference>
<dbReference type="RefSeq" id="WP_290204875.1">
    <property type="nucleotide sequence ID" value="NZ_JASDDK010000001.1"/>
</dbReference>
<sequence length="900" mass="104140">MAEYKAGNQNWDISRADNGKVYVANHNGLLEYDALIWKFYQLPNNTTIRSVLAVGDSIYTGSYEEFGYWKRDDFGLLEYYSISASIADIISPNEEIWEIVKFKNKVIFRSFSNIYIYEDEVVTQLKPNSVVISCSVIDDDLYISTLNKGVFLLKENGLELFYFHKQLTDTKIISINRYEEKLLLMTSLKGSFFLENNTLVPTTFKINEQIKLHQLNAFSVLDNGEMVFGTIKDGILLTDKKGELKFHVSKENGLINNTVLGQTVDERNNLWIGLDNGISKIDLNNKNYFFNDVSGRLGAVYDIVEYKNVIYIGTNTGLFWLDENDKLMFVEGSQGQVWDLEIIEGDLFCGHNEGTFLVDKDNFRMISNYTGGWTIQKVPERNHTYIQGTYSGLVIFEKENSEWKVKHLGKTTIPSRFVVFENPFTAWIAHATKGVFKVNFSTDFDTIKSVTNYQDKGINSNYNIRIYNIKNNISFKTNEGWQKYEPILDSIVPFELLNDKLGKDSYIISEDHTDLIALKHKRGFIKFKSFSNNEESLILNNGFLKDRYIVGYENVSKIRDSLFALNLNNGFMMINSASKSKIKLEKPNIESISIAGETINISDITNNEVSFKFNENLAVALSSPGSLNHFFEYNISDTDSRWYKIDYNKVDFSNLQDGEYTISFRTSDNSGNASAIQSLYIDVMPPWYRNHLGFLLYLLIAGLVVFLFYTMHNKKIAKEQRIIKIKYQREQQKLLREKSLENEKQIVQFKNETLQNEIKLKSKQLANNAMALVKKNETLQDIKKELINNKNEFSDYYSYKKLVKKLDNSIVLKDEWEVFENNFSQVHDEYFELLKAKHSKLTPKDLKVCAYIKMNLSSKEIAPLMNISVRGVETHRYRLKKKLDLENDISLVDYLLNIKS</sequence>
<dbReference type="Pfam" id="PF00196">
    <property type="entry name" value="GerE"/>
    <property type="match status" value="1"/>
</dbReference>
<dbReference type="InterPro" id="IPR013783">
    <property type="entry name" value="Ig-like_fold"/>
</dbReference>
<dbReference type="InterPro" id="IPR036388">
    <property type="entry name" value="WH-like_DNA-bd_sf"/>
</dbReference>
<dbReference type="InterPro" id="IPR015943">
    <property type="entry name" value="WD40/YVTN_repeat-like_dom_sf"/>
</dbReference>